<dbReference type="EMBL" id="BGPR01027214">
    <property type="protein sequence ID" value="GBN97532.1"/>
    <property type="molecule type" value="Genomic_DNA"/>
</dbReference>
<sequence>MRSQTRRTDSSRSREKKGKVAPAEDPTAVFTADSTPLRLPPADKEDGKLVEVSSDELWKARETAGVFSTGSEGKFRVSNRRGDSV</sequence>
<name>A0A4Y2TAE6_ARAVE</name>
<evidence type="ECO:0000313" key="3">
    <source>
        <dbReference type="Proteomes" id="UP000499080"/>
    </source>
</evidence>
<feature type="compositionally biased region" description="Basic and acidic residues" evidence="1">
    <location>
        <begin position="1"/>
        <end position="13"/>
    </location>
</feature>
<dbReference type="AlphaFoldDB" id="A0A4Y2TAE6"/>
<keyword evidence="3" id="KW-1185">Reference proteome</keyword>
<proteinExistence type="predicted"/>
<organism evidence="2 3">
    <name type="scientific">Araneus ventricosus</name>
    <name type="common">Orbweaver spider</name>
    <name type="synonym">Epeira ventricosa</name>
    <dbReference type="NCBI Taxonomy" id="182803"/>
    <lineage>
        <taxon>Eukaryota</taxon>
        <taxon>Metazoa</taxon>
        <taxon>Ecdysozoa</taxon>
        <taxon>Arthropoda</taxon>
        <taxon>Chelicerata</taxon>
        <taxon>Arachnida</taxon>
        <taxon>Araneae</taxon>
        <taxon>Araneomorphae</taxon>
        <taxon>Entelegynae</taxon>
        <taxon>Araneoidea</taxon>
        <taxon>Araneidae</taxon>
        <taxon>Araneus</taxon>
    </lineage>
</organism>
<feature type="region of interest" description="Disordered" evidence="1">
    <location>
        <begin position="1"/>
        <end position="48"/>
    </location>
</feature>
<dbReference type="Proteomes" id="UP000499080">
    <property type="component" value="Unassembled WGS sequence"/>
</dbReference>
<evidence type="ECO:0000313" key="2">
    <source>
        <dbReference type="EMBL" id="GBN97532.1"/>
    </source>
</evidence>
<gene>
    <name evidence="2" type="ORF">AVEN_125368_1</name>
</gene>
<comment type="caution">
    <text evidence="2">The sequence shown here is derived from an EMBL/GenBank/DDBJ whole genome shotgun (WGS) entry which is preliminary data.</text>
</comment>
<protein>
    <submittedName>
        <fullName evidence="2">Uncharacterized protein</fullName>
    </submittedName>
</protein>
<reference evidence="2 3" key="1">
    <citation type="journal article" date="2019" name="Sci. Rep.">
        <title>Orb-weaving spider Araneus ventricosus genome elucidates the spidroin gene catalogue.</title>
        <authorList>
            <person name="Kono N."/>
            <person name="Nakamura H."/>
            <person name="Ohtoshi R."/>
            <person name="Moran D.A.P."/>
            <person name="Shinohara A."/>
            <person name="Yoshida Y."/>
            <person name="Fujiwara M."/>
            <person name="Mori M."/>
            <person name="Tomita M."/>
            <person name="Arakawa K."/>
        </authorList>
    </citation>
    <scope>NUCLEOTIDE SEQUENCE [LARGE SCALE GENOMIC DNA]</scope>
</reference>
<evidence type="ECO:0000256" key="1">
    <source>
        <dbReference type="SAM" id="MobiDB-lite"/>
    </source>
</evidence>
<accession>A0A4Y2TAE6</accession>